<name>A0A074LPS0_9BACL</name>
<dbReference type="OrthoDB" id="2988879at2"/>
<organism evidence="1 2">
    <name type="scientific">Tumebacillus flagellatus</name>
    <dbReference type="NCBI Taxonomy" id="1157490"/>
    <lineage>
        <taxon>Bacteria</taxon>
        <taxon>Bacillati</taxon>
        <taxon>Bacillota</taxon>
        <taxon>Bacilli</taxon>
        <taxon>Bacillales</taxon>
        <taxon>Alicyclobacillaceae</taxon>
        <taxon>Tumebacillus</taxon>
    </lineage>
</organism>
<sequence length="150" mass="17575">MSNHKFRFAKGKEYAFFNEHVHLLLVDFERDEKKELYLIADQEDDGTYILEYPGELFTEQLMELTGSIFFVQVQEEGREGKYALGAFFTVIRQTYALYYDRENPENGELVFFRANATGTGAYELENVTDPSEYQTVVEHVMENYAKYLQA</sequence>
<gene>
    <name evidence="1" type="ORF">EL26_14745</name>
</gene>
<dbReference type="EMBL" id="JMIR01000021">
    <property type="protein sequence ID" value="KEO82495.1"/>
    <property type="molecule type" value="Genomic_DNA"/>
</dbReference>
<comment type="caution">
    <text evidence="1">The sequence shown here is derived from an EMBL/GenBank/DDBJ whole genome shotgun (WGS) entry which is preliminary data.</text>
</comment>
<evidence type="ECO:0000313" key="1">
    <source>
        <dbReference type="EMBL" id="KEO82495.1"/>
    </source>
</evidence>
<accession>A0A074LPS0</accession>
<dbReference type="eggNOG" id="ENOG5033JET">
    <property type="taxonomic scope" value="Bacteria"/>
</dbReference>
<protein>
    <recommendedName>
        <fullName evidence="3">DUF1292 domain-containing protein</fullName>
    </recommendedName>
</protein>
<dbReference type="AlphaFoldDB" id="A0A074LPS0"/>
<dbReference type="Proteomes" id="UP000027931">
    <property type="component" value="Unassembled WGS sequence"/>
</dbReference>
<keyword evidence="2" id="KW-1185">Reference proteome</keyword>
<reference evidence="1 2" key="1">
    <citation type="journal article" date="2013" name="Int. J. Syst. Evol. Microbiol.">
        <title>Tumebacillus flagellatus sp. nov., an alpha-amylase/pullulanase-producing bacterium isolated from cassava wastewater.</title>
        <authorList>
            <person name="Wang Q."/>
            <person name="Xie N."/>
            <person name="Qin Y."/>
            <person name="Shen N."/>
            <person name="Zhu J."/>
            <person name="Mi H."/>
            <person name="Huang R."/>
        </authorList>
    </citation>
    <scope>NUCLEOTIDE SEQUENCE [LARGE SCALE GENOMIC DNA]</scope>
    <source>
        <strain evidence="1 2">GST4</strain>
    </source>
</reference>
<evidence type="ECO:0000313" key="2">
    <source>
        <dbReference type="Proteomes" id="UP000027931"/>
    </source>
</evidence>
<dbReference type="RefSeq" id="WP_038090037.1">
    <property type="nucleotide sequence ID" value="NZ_JMIR01000021.1"/>
</dbReference>
<proteinExistence type="predicted"/>
<evidence type="ECO:0008006" key="3">
    <source>
        <dbReference type="Google" id="ProtNLM"/>
    </source>
</evidence>